<dbReference type="Proteomes" id="UP001497744">
    <property type="component" value="Unassembled WGS sequence"/>
</dbReference>
<evidence type="ECO:0000313" key="2">
    <source>
        <dbReference type="EMBL" id="GIX65699.1"/>
    </source>
</evidence>
<dbReference type="AlphaFoldDB" id="A0AAV4M4F8"/>
<accession>A0AAV4M4F8</accession>
<proteinExistence type="predicted"/>
<feature type="region of interest" description="Disordered" evidence="1">
    <location>
        <begin position="1"/>
        <end position="36"/>
    </location>
</feature>
<keyword evidence="3" id="KW-1185">Reference proteome</keyword>
<dbReference type="EMBL" id="BPLF01000005">
    <property type="protein sequence ID" value="GIX65699.1"/>
    <property type="molecule type" value="Genomic_DNA"/>
</dbReference>
<reference evidence="2 3" key="1">
    <citation type="submission" date="2021-06" db="EMBL/GenBank/DDBJ databases">
        <title>Genome sequence of Babesia caballi.</title>
        <authorList>
            <person name="Yamagishi J."/>
            <person name="Kidaka T."/>
            <person name="Ochi A."/>
        </authorList>
    </citation>
    <scope>NUCLEOTIDE SEQUENCE [LARGE SCALE GENOMIC DNA]</scope>
    <source>
        <strain evidence="2">USDA-D6B2</strain>
    </source>
</reference>
<evidence type="ECO:0000256" key="1">
    <source>
        <dbReference type="SAM" id="MobiDB-lite"/>
    </source>
</evidence>
<sequence length="124" mass="13232">MATGGKMEESQSPAVEAGVYEDVSEPGDAGASSDEEVSVEELVSSIMKGVSKAFLTTTANKSRGAVKSVEKNAVKPIKRASRVSIRAIPDEASEINERRHKKIANNGGEYMLFFLSESCSNTAF</sequence>
<protein>
    <submittedName>
        <fullName evidence="2">Actin-related protein 4</fullName>
    </submittedName>
</protein>
<comment type="caution">
    <text evidence="2">The sequence shown here is derived from an EMBL/GenBank/DDBJ whole genome shotgun (WGS) entry which is preliminary data.</text>
</comment>
<dbReference type="RefSeq" id="XP_067717768.1">
    <property type="nucleotide sequence ID" value="XM_067861667.1"/>
</dbReference>
<name>A0AAV4M4F8_BABCB</name>
<organism evidence="2 3">
    <name type="scientific">Babesia caballi</name>
    <dbReference type="NCBI Taxonomy" id="5871"/>
    <lineage>
        <taxon>Eukaryota</taxon>
        <taxon>Sar</taxon>
        <taxon>Alveolata</taxon>
        <taxon>Apicomplexa</taxon>
        <taxon>Aconoidasida</taxon>
        <taxon>Piroplasmida</taxon>
        <taxon>Babesiidae</taxon>
        <taxon>Babesia</taxon>
    </lineage>
</organism>
<gene>
    <name evidence="2" type="ORF">BcabD6B2_51340</name>
</gene>
<evidence type="ECO:0000313" key="3">
    <source>
        <dbReference type="Proteomes" id="UP001497744"/>
    </source>
</evidence>
<dbReference type="GeneID" id="94197180"/>